<protein>
    <submittedName>
        <fullName evidence="1">Uncharacterized protein</fullName>
    </submittedName>
</protein>
<dbReference type="AlphaFoldDB" id="A0A1Q5SMM1"/>
<name>A0A1Q5SMM1_9EURO</name>
<gene>
    <name evidence="1" type="ORF">PENSUB_13855</name>
</gene>
<dbReference type="Proteomes" id="UP000186955">
    <property type="component" value="Unassembled WGS sequence"/>
</dbReference>
<organism evidence="1 2">
    <name type="scientific">Penicillium subrubescens</name>
    <dbReference type="NCBI Taxonomy" id="1316194"/>
    <lineage>
        <taxon>Eukaryota</taxon>
        <taxon>Fungi</taxon>
        <taxon>Dikarya</taxon>
        <taxon>Ascomycota</taxon>
        <taxon>Pezizomycotina</taxon>
        <taxon>Eurotiomycetes</taxon>
        <taxon>Eurotiomycetidae</taxon>
        <taxon>Eurotiales</taxon>
        <taxon>Aspergillaceae</taxon>
        <taxon>Penicillium</taxon>
    </lineage>
</organism>
<comment type="caution">
    <text evidence="1">The sequence shown here is derived from an EMBL/GenBank/DDBJ whole genome shotgun (WGS) entry which is preliminary data.</text>
</comment>
<evidence type="ECO:0000313" key="2">
    <source>
        <dbReference type="Proteomes" id="UP000186955"/>
    </source>
</evidence>
<sequence>MVPTTPLPRLYEVRVDHDDAIRPEEIADAMNKLLDHTKITSLHEDECISACEDAVNNNDLLG</sequence>
<reference evidence="1 2" key="1">
    <citation type="submission" date="2016-10" db="EMBL/GenBank/DDBJ databases">
        <title>Genome sequence of the ascomycete fungus Penicillium subrubescens.</title>
        <authorList>
            <person name="De Vries R.P."/>
            <person name="Peng M."/>
            <person name="Dilokpimol A."/>
            <person name="Hilden K."/>
            <person name="Makela M.R."/>
            <person name="Grigoriev I."/>
            <person name="Riley R."/>
            <person name="Granchi Z."/>
        </authorList>
    </citation>
    <scope>NUCLEOTIDE SEQUENCE [LARGE SCALE GENOMIC DNA]</scope>
    <source>
        <strain evidence="1 2">CBS 132785</strain>
    </source>
</reference>
<accession>A0A1Q5SMM1</accession>
<dbReference type="EMBL" id="MNBE01000776">
    <property type="protein sequence ID" value="OKO89220.1"/>
    <property type="molecule type" value="Genomic_DNA"/>
</dbReference>
<proteinExistence type="predicted"/>
<evidence type="ECO:0000313" key="1">
    <source>
        <dbReference type="EMBL" id="OKO89220.1"/>
    </source>
</evidence>
<keyword evidence="2" id="KW-1185">Reference proteome</keyword>